<keyword evidence="3" id="KW-0804">Transcription</keyword>
<gene>
    <name evidence="5" type="ORF">BS101_11955</name>
</gene>
<dbReference type="GO" id="GO:0003677">
    <property type="term" value="F:DNA binding"/>
    <property type="evidence" value="ECO:0007669"/>
    <property type="project" value="UniProtKB-KW"/>
</dbReference>
<reference evidence="5 6" key="1">
    <citation type="submission" date="2016-12" db="EMBL/GenBank/DDBJ databases">
        <title>Complete genome sequence of Clostridium kluyveri JZZ isolated from the pit mud of a Chinese flavor liquor-making factory.</title>
        <authorList>
            <person name="Wang Y."/>
        </authorList>
    </citation>
    <scope>NUCLEOTIDE SEQUENCE [LARGE SCALE GENOMIC DNA]</scope>
    <source>
        <strain evidence="5 6">JZZ</strain>
    </source>
</reference>
<organism evidence="5 6">
    <name type="scientific">Clostridium kluyveri</name>
    <dbReference type="NCBI Taxonomy" id="1534"/>
    <lineage>
        <taxon>Bacteria</taxon>
        <taxon>Bacillati</taxon>
        <taxon>Bacillota</taxon>
        <taxon>Clostridia</taxon>
        <taxon>Eubacteriales</taxon>
        <taxon>Clostridiaceae</taxon>
        <taxon>Clostridium</taxon>
    </lineage>
</organism>
<dbReference type="InterPro" id="IPR036955">
    <property type="entry name" value="AP2/ERF_dom_sf"/>
</dbReference>
<accession>A0A1L5F8R2</accession>
<sequence>MNAKPKQIIDHIDGNGLNNCKSNLRIVTSQQNSFNRRYKVLKTSKYKGVYWNSQFKRWKARIQVDGKRILIGTFENEEDAARAYSEKALFYFKEFAKLNVIQY</sequence>
<dbReference type="RefSeq" id="WP_073539029.1">
    <property type="nucleotide sequence ID" value="NZ_CP018335.1"/>
</dbReference>
<evidence type="ECO:0000313" key="5">
    <source>
        <dbReference type="EMBL" id="APM39404.1"/>
    </source>
</evidence>
<dbReference type="Pfam" id="PF13392">
    <property type="entry name" value="HNH_3"/>
    <property type="match status" value="1"/>
</dbReference>
<dbReference type="InterPro" id="IPR044925">
    <property type="entry name" value="His-Me_finger_sf"/>
</dbReference>
<dbReference type="Proteomes" id="UP000184604">
    <property type="component" value="Chromosome"/>
</dbReference>
<keyword evidence="1" id="KW-0805">Transcription regulation</keyword>
<evidence type="ECO:0000256" key="2">
    <source>
        <dbReference type="ARBA" id="ARBA00023125"/>
    </source>
</evidence>
<evidence type="ECO:0000259" key="4">
    <source>
        <dbReference type="PROSITE" id="PS51032"/>
    </source>
</evidence>
<dbReference type="PROSITE" id="PS51032">
    <property type="entry name" value="AP2_ERF"/>
    <property type="match status" value="1"/>
</dbReference>
<dbReference type="SMART" id="SM00380">
    <property type="entry name" value="AP2"/>
    <property type="match status" value="1"/>
</dbReference>
<dbReference type="InterPro" id="IPR003615">
    <property type="entry name" value="HNH_nuc"/>
</dbReference>
<evidence type="ECO:0000313" key="6">
    <source>
        <dbReference type="Proteomes" id="UP000184604"/>
    </source>
</evidence>
<dbReference type="AlphaFoldDB" id="A0A1L5F8R2"/>
<evidence type="ECO:0000256" key="1">
    <source>
        <dbReference type="ARBA" id="ARBA00023015"/>
    </source>
</evidence>
<protein>
    <recommendedName>
        <fullName evidence="4">AP2/ERF domain-containing protein</fullName>
    </recommendedName>
</protein>
<dbReference type="InterPro" id="IPR016177">
    <property type="entry name" value="DNA-bd_dom_sf"/>
</dbReference>
<dbReference type="EMBL" id="CP018335">
    <property type="protein sequence ID" value="APM39404.1"/>
    <property type="molecule type" value="Genomic_DNA"/>
</dbReference>
<dbReference type="InterPro" id="IPR001471">
    <property type="entry name" value="AP2/ERF_dom"/>
</dbReference>
<dbReference type="Gene3D" id="3.30.730.10">
    <property type="entry name" value="AP2/ERF domain"/>
    <property type="match status" value="1"/>
</dbReference>
<evidence type="ECO:0000256" key="3">
    <source>
        <dbReference type="ARBA" id="ARBA00023163"/>
    </source>
</evidence>
<dbReference type="SUPFAM" id="SSF54171">
    <property type="entry name" value="DNA-binding domain"/>
    <property type="match status" value="1"/>
</dbReference>
<proteinExistence type="predicted"/>
<dbReference type="SUPFAM" id="SSF54060">
    <property type="entry name" value="His-Me finger endonucleases"/>
    <property type="match status" value="1"/>
</dbReference>
<keyword evidence="2" id="KW-0238">DNA-binding</keyword>
<dbReference type="GO" id="GO:0003700">
    <property type="term" value="F:DNA-binding transcription factor activity"/>
    <property type="evidence" value="ECO:0007669"/>
    <property type="project" value="InterPro"/>
</dbReference>
<dbReference type="Gene3D" id="3.90.75.20">
    <property type="match status" value="1"/>
</dbReference>
<feature type="domain" description="AP2/ERF" evidence="4">
    <location>
        <begin position="45"/>
        <end position="101"/>
    </location>
</feature>
<name>A0A1L5F8R2_CLOKL</name>